<evidence type="ECO:0000256" key="2">
    <source>
        <dbReference type="ARBA" id="ARBA00022475"/>
    </source>
</evidence>
<comment type="similarity">
    <text evidence="7">Belongs to the methyl-accepting chemotaxis (MCP) protein family.</text>
</comment>
<dbReference type="SMART" id="SM01049">
    <property type="entry name" value="Cache_2"/>
    <property type="match status" value="1"/>
</dbReference>
<name>A0A1I5I7U6_9ACTN</name>
<evidence type="ECO:0000313" key="12">
    <source>
        <dbReference type="EMBL" id="SFO56359.1"/>
    </source>
</evidence>
<keyword evidence="3 9" id="KW-0812">Transmembrane</keyword>
<dbReference type="GO" id="GO:0004888">
    <property type="term" value="F:transmembrane signaling receptor activity"/>
    <property type="evidence" value="ECO:0007669"/>
    <property type="project" value="InterPro"/>
</dbReference>
<comment type="subcellular location">
    <subcellularLocation>
        <location evidence="1">Cell membrane</location>
        <topology evidence="1">Multi-pass membrane protein</topology>
    </subcellularLocation>
</comment>
<dbReference type="InterPro" id="IPR004090">
    <property type="entry name" value="Chemotax_Me-accpt_rcpt"/>
</dbReference>
<evidence type="ECO:0000256" key="1">
    <source>
        <dbReference type="ARBA" id="ARBA00004651"/>
    </source>
</evidence>
<dbReference type="Gene3D" id="1.10.287.950">
    <property type="entry name" value="Methyl-accepting chemotaxis protein"/>
    <property type="match status" value="1"/>
</dbReference>
<dbReference type="PANTHER" id="PTHR32089">
    <property type="entry name" value="METHYL-ACCEPTING CHEMOTAXIS PROTEIN MCPB"/>
    <property type="match status" value="1"/>
</dbReference>
<dbReference type="Pfam" id="PF00015">
    <property type="entry name" value="MCPsignal"/>
    <property type="match status" value="1"/>
</dbReference>
<sequence length="528" mass="54867">MTRRLRRLRVSTRLLVLVVAAVVGMTTVAVIGALQVRDTIEQEQRAQARTAVETALGIVAAYGAREAAGELTREQAQTAAMDAVRELRYSGEEYFWINDTSPAMVMHPVKPELDGTDLTANVDPTGKALFVEMVEVVQRDGSGFVDYLWPRPGEEEPQPKISYVAGYDEWDWVVGSGLYVEDLDGAVRDQLTTMALWSAPVLLAIVGLSLLVSRSITRPLREMTDLLGATGLGHRLATRGTDDEFDRLGAAVNATLDRVADVVGEVGAASEAIERSARGLSSASETIAGTAERSTGQARSATAAATEVSTGIEAVAAGAEQMGTSIREIAANATEAARIAGTAVAAAESANATVAKLGDSSQEIATVVKTITSIAEQTNLLALNATIEAARAGEAGKGFAVVANEVKELAQETARATEDIARRVEAIQGDTRGAVQAIGGIATVIAEINGLQTTIAAAVEEQTATTTAMSRSIGDAARSGRAIAASVGDVASAARETDAGVGAVRAAAADLVTTSRELQEAVASFTSR</sequence>
<keyword evidence="5 9" id="KW-0472">Membrane</keyword>
<evidence type="ECO:0000259" key="10">
    <source>
        <dbReference type="PROSITE" id="PS50111"/>
    </source>
</evidence>
<evidence type="ECO:0000256" key="8">
    <source>
        <dbReference type="PROSITE-ProRule" id="PRU00284"/>
    </source>
</evidence>
<dbReference type="SMART" id="SM00283">
    <property type="entry name" value="MA"/>
    <property type="match status" value="1"/>
</dbReference>
<dbReference type="Pfam" id="PF00672">
    <property type="entry name" value="HAMP"/>
    <property type="match status" value="1"/>
</dbReference>
<dbReference type="PROSITE" id="PS50111">
    <property type="entry name" value="CHEMOTAXIS_TRANSDUC_2"/>
    <property type="match status" value="1"/>
</dbReference>
<dbReference type="InterPro" id="IPR003660">
    <property type="entry name" value="HAMP_dom"/>
</dbReference>
<evidence type="ECO:0000256" key="6">
    <source>
        <dbReference type="ARBA" id="ARBA00023224"/>
    </source>
</evidence>
<dbReference type="InterPro" id="IPR004089">
    <property type="entry name" value="MCPsignal_dom"/>
</dbReference>
<dbReference type="PROSITE" id="PS50885">
    <property type="entry name" value="HAMP"/>
    <property type="match status" value="1"/>
</dbReference>
<dbReference type="Gene3D" id="3.30.450.20">
    <property type="entry name" value="PAS domain"/>
    <property type="match status" value="1"/>
</dbReference>
<keyword evidence="4 9" id="KW-1133">Transmembrane helix</keyword>
<dbReference type="GO" id="GO:0005886">
    <property type="term" value="C:plasma membrane"/>
    <property type="evidence" value="ECO:0007669"/>
    <property type="project" value="UniProtKB-SubCell"/>
</dbReference>
<dbReference type="PRINTS" id="PR00260">
    <property type="entry name" value="CHEMTRNSDUCR"/>
</dbReference>
<evidence type="ECO:0000256" key="9">
    <source>
        <dbReference type="SAM" id="Phobius"/>
    </source>
</evidence>
<dbReference type="Proteomes" id="UP000183642">
    <property type="component" value="Unassembled WGS sequence"/>
</dbReference>
<dbReference type="GO" id="GO:0006935">
    <property type="term" value="P:chemotaxis"/>
    <property type="evidence" value="ECO:0007669"/>
    <property type="project" value="InterPro"/>
</dbReference>
<feature type="transmembrane region" description="Helical" evidence="9">
    <location>
        <begin position="12"/>
        <end position="34"/>
    </location>
</feature>
<dbReference type="PANTHER" id="PTHR32089:SF112">
    <property type="entry name" value="LYSOZYME-LIKE PROTEIN-RELATED"/>
    <property type="match status" value="1"/>
</dbReference>
<reference evidence="13" key="1">
    <citation type="submission" date="2016-10" db="EMBL/GenBank/DDBJ databases">
        <authorList>
            <person name="Varghese N."/>
            <person name="Submissions S."/>
        </authorList>
    </citation>
    <scope>NUCLEOTIDE SEQUENCE [LARGE SCALE GENOMIC DNA]</scope>
    <source>
        <strain evidence="13">DSM 43161</strain>
    </source>
</reference>
<feature type="domain" description="Methyl-accepting transducer" evidence="10">
    <location>
        <begin position="269"/>
        <end position="498"/>
    </location>
</feature>
<protein>
    <submittedName>
        <fullName evidence="12">Methyl-accepting chemotaxis sensory transducer with Cache sensor</fullName>
    </submittedName>
</protein>
<dbReference type="SUPFAM" id="SSF58104">
    <property type="entry name" value="Methyl-accepting chemotaxis protein (MCP) signaling domain"/>
    <property type="match status" value="1"/>
</dbReference>
<evidence type="ECO:0000256" key="3">
    <source>
        <dbReference type="ARBA" id="ARBA00022692"/>
    </source>
</evidence>
<evidence type="ECO:0000259" key="11">
    <source>
        <dbReference type="PROSITE" id="PS50885"/>
    </source>
</evidence>
<evidence type="ECO:0000256" key="5">
    <source>
        <dbReference type="ARBA" id="ARBA00023136"/>
    </source>
</evidence>
<dbReference type="SMART" id="SM00304">
    <property type="entry name" value="HAMP"/>
    <property type="match status" value="2"/>
</dbReference>
<gene>
    <name evidence="12" type="ORF">SAMN05660359_04356</name>
</gene>
<evidence type="ECO:0000313" key="13">
    <source>
        <dbReference type="Proteomes" id="UP000183642"/>
    </source>
</evidence>
<keyword evidence="2" id="KW-1003">Cell membrane</keyword>
<proteinExistence type="inferred from homology"/>
<evidence type="ECO:0000256" key="4">
    <source>
        <dbReference type="ARBA" id="ARBA00022989"/>
    </source>
</evidence>
<evidence type="ECO:0000256" key="7">
    <source>
        <dbReference type="ARBA" id="ARBA00029447"/>
    </source>
</evidence>
<feature type="domain" description="HAMP" evidence="11">
    <location>
        <begin position="214"/>
        <end position="264"/>
    </location>
</feature>
<dbReference type="InterPro" id="IPR033480">
    <property type="entry name" value="sCache_2"/>
</dbReference>
<keyword evidence="13" id="KW-1185">Reference proteome</keyword>
<dbReference type="GO" id="GO:0007165">
    <property type="term" value="P:signal transduction"/>
    <property type="evidence" value="ECO:0007669"/>
    <property type="project" value="UniProtKB-KW"/>
</dbReference>
<dbReference type="EMBL" id="FOWE01000012">
    <property type="protein sequence ID" value="SFO56359.1"/>
    <property type="molecule type" value="Genomic_DNA"/>
</dbReference>
<keyword evidence="6 8" id="KW-0807">Transducer</keyword>
<dbReference type="AlphaFoldDB" id="A0A1I5I7U6"/>
<organism evidence="12 13">
    <name type="scientific">Geodermatophilus obscurus</name>
    <dbReference type="NCBI Taxonomy" id="1861"/>
    <lineage>
        <taxon>Bacteria</taxon>
        <taxon>Bacillati</taxon>
        <taxon>Actinomycetota</taxon>
        <taxon>Actinomycetes</taxon>
        <taxon>Geodermatophilales</taxon>
        <taxon>Geodermatophilaceae</taxon>
        <taxon>Geodermatophilus</taxon>
    </lineage>
</organism>
<dbReference type="Pfam" id="PF17200">
    <property type="entry name" value="sCache_2"/>
    <property type="match status" value="1"/>
</dbReference>
<accession>A0A1I5I7U6</accession>
<dbReference type="RefSeq" id="WP_075015601.1">
    <property type="nucleotide sequence ID" value="NZ_FOWE01000012.1"/>
</dbReference>